<evidence type="ECO:0000313" key="2">
    <source>
        <dbReference type="Proteomes" id="UP000316621"/>
    </source>
</evidence>
<dbReference type="Gramene" id="RZC76195">
    <property type="protein sequence ID" value="RZC76195"/>
    <property type="gene ID" value="C5167_001178"/>
</dbReference>
<proteinExistence type="predicted"/>
<dbReference type="AlphaFoldDB" id="A0A4Y7KWA6"/>
<name>A0A4Y7KWA6_PAPSO</name>
<organism evidence="1 2">
    <name type="scientific">Papaver somniferum</name>
    <name type="common">Opium poppy</name>
    <dbReference type="NCBI Taxonomy" id="3469"/>
    <lineage>
        <taxon>Eukaryota</taxon>
        <taxon>Viridiplantae</taxon>
        <taxon>Streptophyta</taxon>
        <taxon>Embryophyta</taxon>
        <taxon>Tracheophyta</taxon>
        <taxon>Spermatophyta</taxon>
        <taxon>Magnoliopsida</taxon>
        <taxon>Ranunculales</taxon>
        <taxon>Papaveraceae</taxon>
        <taxon>Papaveroideae</taxon>
        <taxon>Papaver</taxon>
    </lineage>
</organism>
<protein>
    <submittedName>
        <fullName evidence="1">Uncharacterized protein</fullName>
    </submittedName>
</protein>
<dbReference type="Proteomes" id="UP000316621">
    <property type="component" value="Chromosome 9"/>
</dbReference>
<gene>
    <name evidence="1" type="ORF">C5167_001178</name>
</gene>
<accession>A0A4Y7KWA6</accession>
<evidence type="ECO:0000313" key="1">
    <source>
        <dbReference type="EMBL" id="RZC76195.1"/>
    </source>
</evidence>
<sequence length="91" mass="10132">MNNFLREKKEGLPIMFSVCNKIKGRGRKCRRTNTRYLGARKATEVDACRVASAKLCISNLSTVTDKVCSAGLLESLKQFVFPLSVGYNLNT</sequence>
<reference evidence="1 2" key="1">
    <citation type="journal article" date="2018" name="Science">
        <title>The opium poppy genome and morphinan production.</title>
        <authorList>
            <person name="Guo L."/>
            <person name="Winzer T."/>
            <person name="Yang X."/>
            <person name="Li Y."/>
            <person name="Ning Z."/>
            <person name="He Z."/>
            <person name="Teodor R."/>
            <person name="Lu Y."/>
            <person name="Bowser T.A."/>
            <person name="Graham I.A."/>
            <person name="Ye K."/>
        </authorList>
    </citation>
    <scope>NUCLEOTIDE SEQUENCE [LARGE SCALE GENOMIC DNA]</scope>
    <source>
        <strain evidence="2">cv. HN1</strain>
        <tissue evidence="1">Leaves</tissue>
    </source>
</reference>
<dbReference type="EMBL" id="CM010723">
    <property type="protein sequence ID" value="RZC76195.1"/>
    <property type="molecule type" value="Genomic_DNA"/>
</dbReference>
<keyword evidence="2" id="KW-1185">Reference proteome</keyword>